<comment type="catalytic activity">
    <reaction evidence="13">
        <text>a lipid A disaccharide + ATP = a lipid IVA + ADP + H(+)</text>
        <dbReference type="Rhea" id="RHEA:67840"/>
        <dbReference type="ChEBI" id="CHEBI:15378"/>
        <dbReference type="ChEBI" id="CHEBI:30616"/>
        <dbReference type="ChEBI" id="CHEBI:176343"/>
        <dbReference type="ChEBI" id="CHEBI:176425"/>
        <dbReference type="ChEBI" id="CHEBI:456216"/>
        <dbReference type="EC" id="2.7.1.130"/>
    </reaction>
</comment>
<dbReference type="RefSeq" id="WP_188609728.1">
    <property type="nucleotide sequence ID" value="NZ_BMGG01000004.1"/>
</dbReference>
<reference evidence="14" key="1">
    <citation type="journal article" date="2014" name="Int. J. Syst. Evol. Microbiol.">
        <title>Complete genome sequence of Corynebacterium casei LMG S-19264T (=DSM 44701T), isolated from a smear-ripened cheese.</title>
        <authorList>
            <consortium name="US DOE Joint Genome Institute (JGI-PGF)"/>
            <person name="Walter F."/>
            <person name="Albersmeier A."/>
            <person name="Kalinowski J."/>
            <person name="Ruckert C."/>
        </authorList>
    </citation>
    <scope>NUCLEOTIDE SEQUENCE</scope>
    <source>
        <strain evidence="14">CGMCC 1.12919</strain>
    </source>
</reference>
<dbReference type="AlphaFoldDB" id="A0A916UC86"/>
<dbReference type="InterPro" id="IPR027417">
    <property type="entry name" value="P-loop_NTPase"/>
</dbReference>
<gene>
    <name evidence="13 14" type="primary">lpxK</name>
    <name evidence="14" type="ORF">GCM10010994_27690</name>
</gene>
<comment type="pathway">
    <text evidence="2 13">Glycolipid biosynthesis; lipid IV(A) biosynthesis; lipid IV(A) from (3R)-3-hydroxytetradecanoyl-[acyl-carrier-protein] and UDP-N-acetyl-alpha-D-glucosamine: step 6/6.</text>
</comment>
<keyword evidence="7 13" id="KW-0808">Transferase</keyword>
<evidence type="ECO:0000313" key="14">
    <source>
        <dbReference type="EMBL" id="GGC67554.1"/>
    </source>
</evidence>
<dbReference type="HAMAP" id="MF_00409">
    <property type="entry name" value="LpxK"/>
    <property type="match status" value="1"/>
</dbReference>
<evidence type="ECO:0000256" key="7">
    <source>
        <dbReference type="ARBA" id="ARBA00022679"/>
    </source>
</evidence>
<dbReference type="Pfam" id="PF02606">
    <property type="entry name" value="LpxK"/>
    <property type="match status" value="1"/>
</dbReference>
<evidence type="ECO:0000256" key="8">
    <source>
        <dbReference type="ARBA" id="ARBA00022741"/>
    </source>
</evidence>
<keyword evidence="11 13" id="KW-0443">Lipid metabolism</keyword>
<dbReference type="GO" id="GO:0005886">
    <property type="term" value="C:plasma membrane"/>
    <property type="evidence" value="ECO:0007669"/>
    <property type="project" value="TreeGrafter"/>
</dbReference>
<dbReference type="GO" id="GO:0009244">
    <property type="term" value="P:lipopolysaccharide core region biosynthetic process"/>
    <property type="evidence" value="ECO:0007669"/>
    <property type="project" value="TreeGrafter"/>
</dbReference>
<dbReference type="PANTHER" id="PTHR42724">
    <property type="entry name" value="TETRAACYLDISACCHARIDE 4'-KINASE"/>
    <property type="match status" value="1"/>
</dbReference>
<evidence type="ECO:0000256" key="3">
    <source>
        <dbReference type="ARBA" id="ARBA00012071"/>
    </source>
</evidence>
<dbReference type="Proteomes" id="UP000637002">
    <property type="component" value="Unassembled WGS sequence"/>
</dbReference>
<evidence type="ECO:0000256" key="10">
    <source>
        <dbReference type="ARBA" id="ARBA00022840"/>
    </source>
</evidence>
<evidence type="ECO:0000256" key="2">
    <source>
        <dbReference type="ARBA" id="ARBA00004870"/>
    </source>
</evidence>
<dbReference type="InterPro" id="IPR003758">
    <property type="entry name" value="LpxK"/>
</dbReference>
<name>A0A916UC86_9HYPH</name>
<evidence type="ECO:0000256" key="9">
    <source>
        <dbReference type="ARBA" id="ARBA00022777"/>
    </source>
</evidence>
<dbReference type="EC" id="2.7.1.130" evidence="3 13"/>
<comment type="function">
    <text evidence="1 13">Transfers the gamma-phosphate of ATP to the 4'-position of a tetraacyldisaccharide 1-phosphate intermediate (termed DS-1-P) to form tetraacyldisaccharide 1,4'-bis-phosphate (lipid IVA).</text>
</comment>
<keyword evidence="8 13" id="KW-0547">Nucleotide-binding</keyword>
<keyword evidence="9 13" id="KW-0418">Kinase</keyword>
<dbReference type="GO" id="GO:0009029">
    <property type="term" value="F:lipid-A 4'-kinase activity"/>
    <property type="evidence" value="ECO:0007669"/>
    <property type="project" value="UniProtKB-UniRule"/>
</dbReference>
<dbReference type="GO" id="GO:0005524">
    <property type="term" value="F:ATP binding"/>
    <property type="evidence" value="ECO:0007669"/>
    <property type="project" value="UniProtKB-UniRule"/>
</dbReference>
<keyword evidence="10 13" id="KW-0067">ATP-binding</keyword>
<evidence type="ECO:0000256" key="6">
    <source>
        <dbReference type="ARBA" id="ARBA00022556"/>
    </source>
</evidence>
<comment type="similarity">
    <text evidence="13">Belongs to the LpxK family.</text>
</comment>
<evidence type="ECO:0000256" key="13">
    <source>
        <dbReference type="HAMAP-Rule" id="MF_00409"/>
    </source>
</evidence>
<accession>A0A916UC86</accession>
<proteinExistence type="inferred from homology"/>
<keyword evidence="15" id="KW-1185">Reference proteome</keyword>
<keyword evidence="5 13" id="KW-0444">Lipid biosynthesis</keyword>
<organism evidence="14 15">
    <name type="scientific">Chelatococcus reniformis</name>
    <dbReference type="NCBI Taxonomy" id="1494448"/>
    <lineage>
        <taxon>Bacteria</taxon>
        <taxon>Pseudomonadati</taxon>
        <taxon>Pseudomonadota</taxon>
        <taxon>Alphaproteobacteria</taxon>
        <taxon>Hyphomicrobiales</taxon>
        <taxon>Chelatococcaceae</taxon>
        <taxon>Chelatococcus</taxon>
    </lineage>
</organism>
<evidence type="ECO:0000256" key="1">
    <source>
        <dbReference type="ARBA" id="ARBA00002274"/>
    </source>
</evidence>
<dbReference type="SUPFAM" id="SSF52540">
    <property type="entry name" value="P-loop containing nucleoside triphosphate hydrolases"/>
    <property type="match status" value="1"/>
</dbReference>
<comment type="caution">
    <text evidence="14">The sequence shown here is derived from an EMBL/GenBank/DDBJ whole genome shotgun (WGS) entry which is preliminary data.</text>
</comment>
<dbReference type="PANTHER" id="PTHR42724:SF1">
    <property type="entry name" value="TETRAACYLDISACCHARIDE 4'-KINASE, MITOCHONDRIAL-RELATED"/>
    <property type="match status" value="1"/>
</dbReference>
<evidence type="ECO:0000256" key="12">
    <source>
        <dbReference type="ARBA" id="ARBA00029757"/>
    </source>
</evidence>
<evidence type="ECO:0000313" key="15">
    <source>
        <dbReference type="Proteomes" id="UP000637002"/>
    </source>
</evidence>
<protein>
    <recommendedName>
        <fullName evidence="4 13">Tetraacyldisaccharide 4'-kinase</fullName>
        <ecNumber evidence="3 13">2.7.1.130</ecNumber>
    </recommendedName>
    <alternativeName>
        <fullName evidence="12 13">Lipid A 4'-kinase</fullName>
    </alternativeName>
</protein>
<dbReference type="EMBL" id="BMGG01000004">
    <property type="protein sequence ID" value="GGC67554.1"/>
    <property type="molecule type" value="Genomic_DNA"/>
</dbReference>
<evidence type="ECO:0000256" key="5">
    <source>
        <dbReference type="ARBA" id="ARBA00022516"/>
    </source>
</evidence>
<feature type="binding site" evidence="13">
    <location>
        <begin position="52"/>
        <end position="59"/>
    </location>
    <ligand>
        <name>ATP</name>
        <dbReference type="ChEBI" id="CHEBI:30616"/>
    </ligand>
</feature>
<keyword evidence="6 13" id="KW-0441">Lipid A biosynthesis</keyword>
<reference evidence="14" key="2">
    <citation type="submission" date="2020-09" db="EMBL/GenBank/DDBJ databases">
        <authorList>
            <person name="Sun Q."/>
            <person name="Zhou Y."/>
        </authorList>
    </citation>
    <scope>NUCLEOTIDE SEQUENCE</scope>
    <source>
        <strain evidence="14">CGMCC 1.12919</strain>
    </source>
</reference>
<dbReference type="NCBIfam" id="TIGR00682">
    <property type="entry name" value="lpxK"/>
    <property type="match status" value="1"/>
</dbReference>
<evidence type="ECO:0000256" key="4">
    <source>
        <dbReference type="ARBA" id="ARBA00016436"/>
    </source>
</evidence>
<dbReference type="GO" id="GO:0009245">
    <property type="term" value="P:lipid A biosynthetic process"/>
    <property type="evidence" value="ECO:0007669"/>
    <property type="project" value="UniProtKB-UniRule"/>
</dbReference>
<evidence type="ECO:0000256" key="11">
    <source>
        <dbReference type="ARBA" id="ARBA00023098"/>
    </source>
</evidence>
<sequence length="336" mass="34399">MRAPSFWWNERPSLLAQLLAPAGAVYGFVTARRMERRGETVGVPVICVGNFVAGGAGKTPAAIAIAGRLAAAGERPMFVTRGYGGTAAGPLLVDPQTHTAVEVGDEPLLLARAAPTVVARDRVRGARLAASLGASIVVLDDGLQNPGLTKTLALAVVDGETGVGNGLPLPAGPLRASVGAQLPHVDAVVLIGEGAAGERLAERAAAAGKPVCRGRLRPDAAALAALEGARVLAFAGIGRPQKFFRTLAQSGVLVEERVAFPDHHAFGRGEVADMIKRADARGLVLVTTEKDAVRLAGVSDLAATRGRVKTLPVTLEVDDAAALDRLLTRALAGSGA</sequence>